<evidence type="ECO:0000256" key="1">
    <source>
        <dbReference type="SAM" id="Phobius"/>
    </source>
</evidence>
<evidence type="ECO:0000313" key="2">
    <source>
        <dbReference type="Proteomes" id="UP000050741"/>
    </source>
</evidence>
<evidence type="ECO:0000313" key="3">
    <source>
        <dbReference type="WBParaSite" id="GPLIN_000852900"/>
    </source>
</evidence>
<reference evidence="2" key="1">
    <citation type="submission" date="2014-05" db="EMBL/GenBank/DDBJ databases">
        <title>The genome and life-stage specific transcriptomes of Globodera pallida elucidate key aspects of plant parasitism by a cyst nematode.</title>
        <authorList>
            <person name="Cotton J.A."/>
            <person name="Lilley C.J."/>
            <person name="Jones L.M."/>
            <person name="Kikuchi T."/>
            <person name="Reid A.J."/>
            <person name="Thorpe P."/>
            <person name="Tsai I.J."/>
            <person name="Beasley H."/>
            <person name="Blok V."/>
            <person name="Cock P.J.A."/>
            <person name="Van den Akker S.E."/>
            <person name="Holroyd N."/>
            <person name="Hunt M."/>
            <person name="Mantelin S."/>
            <person name="Naghra H."/>
            <person name="Pain A."/>
            <person name="Palomares-Rius J.E."/>
            <person name="Zarowiecki M."/>
            <person name="Berriman M."/>
            <person name="Jones J.T."/>
            <person name="Urwin P.E."/>
        </authorList>
    </citation>
    <scope>NUCLEOTIDE SEQUENCE [LARGE SCALE GENOMIC DNA]</scope>
    <source>
        <strain evidence="2">Lindley</strain>
    </source>
</reference>
<feature type="transmembrane region" description="Helical" evidence="1">
    <location>
        <begin position="123"/>
        <end position="143"/>
    </location>
</feature>
<name>A0A183C6N3_GLOPA</name>
<keyword evidence="1" id="KW-0472">Membrane</keyword>
<keyword evidence="1" id="KW-1133">Transmembrane helix</keyword>
<dbReference type="AlphaFoldDB" id="A0A183C6N3"/>
<protein>
    <submittedName>
        <fullName evidence="3">Secreted protein</fullName>
    </submittedName>
</protein>
<dbReference type="Proteomes" id="UP000050741">
    <property type="component" value="Unassembled WGS sequence"/>
</dbReference>
<sequence length="245" mass="27194">MFWNLAELILYPFVKSSTASVKIVSALEPLDVYAGRLPGTHYPIRPGVWVTRSLRGPKLKLVGRFMRKSRIGGAQAPPKSHAPCASYAIKRAYKSAVHHASRNGPDNFAQMRFVVCAPPHSSLIGGPSVAAAVFIGIISVACGRRNAVKRAYRNAVQHARRIELNDFAQMRFVVCAPPHDSSEKAVASEDRRKAKTEAAIAAEKTDIVMPVGNKREWHRLDILIRMEIRPYFISTVRQLLSIMLV</sequence>
<keyword evidence="2" id="KW-1185">Reference proteome</keyword>
<organism evidence="2 3">
    <name type="scientific">Globodera pallida</name>
    <name type="common">Potato cyst nematode worm</name>
    <name type="synonym">Heterodera pallida</name>
    <dbReference type="NCBI Taxonomy" id="36090"/>
    <lineage>
        <taxon>Eukaryota</taxon>
        <taxon>Metazoa</taxon>
        <taxon>Ecdysozoa</taxon>
        <taxon>Nematoda</taxon>
        <taxon>Chromadorea</taxon>
        <taxon>Rhabditida</taxon>
        <taxon>Tylenchina</taxon>
        <taxon>Tylenchomorpha</taxon>
        <taxon>Tylenchoidea</taxon>
        <taxon>Heteroderidae</taxon>
        <taxon>Heteroderinae</taxon>
        <taxon>Globodera</taxon>
    </lineage>
</organism>
<keyword evidence="1" id="KW-0812">Transmembrane</keyword>
<accession>A0A183C6N3</accession>
<reference evidence="3" key="2">
    <citation type="submission" date="2016-06" db="UniProtKB">
        <authorList>
            <consortium name="WormBaseParasite"/>
        </authorList>
    </citation>
    <scope>IDENTIFICATION</scope>
</reference>
<proteinExistence type="predicted"/>
<dbReference type="WBParaSite" id="GPLIN_000852900">
    <property type="protein sequence ID" value="GPLIN_000852900"/>
    <property type="gene ID" value="GPLIN_000852900"/>
</dbReference>